<protein>
    <submittedName>
        <fullName evidence="2">Branched-chain amino acid transport family protein</fullName>
    </submittedName>
</protein>
<reference evidence="3" key="1">
    <citation type="submission" date="2018-07" db="EMBL/GenBank/DDBJ databases">
        <authorList>
            <person name="Blom J."/>
        </authorList>
    </citation>
    <scope>NUCLEOTIDE SEQUENCE [LARGE SCALE GENOMIC DNA]</scope>
    <source>
        <strain evidence="3">CCOS 864</strain>
    </source>
</reference>
<keyword evidence="1" id="KW-0472">Membrane</keyword>
<organism evidence="2 3">
    <name type="scientific">Pseudomonas wadenswilerensis</name>
    <dbReference type="NCBI Taxonomy" id="1785161"/>
    <lineage>
        <taxon>Bacteria</taxon>
        <taxon>Pseudomonadati</taxon>
        <taxon>Pseudomonadota</taxon>
        <taxon>Gammaproteobacteria</taxon>
        <taxon>Pseudomonadales</taxon>
        <taxon>Pseudomonadaceae</taxon>
        <taxon>Pseudomonas</taxon>
    </lineage>
</organism>
<dbReference type="Pfam" id="PF05437">
    <property type="entry name" value="AzlD"/>
    <property type="match status" value="1"/>
</dbReference>
<keyword evidence="1" id="KW-1133">Transmembrane helix</keyword>
<dbReference type="EMBL" id="UIDD01000008">
    <property type="protein sequence ID" value="SUQ63748.1"/>
    <property type="molecule type" value="Genomic_DNA"/>
</dbReference>
<dbReference type="InterPro" id="IPR008407">
    <property type="entry name" value="Brnchd-chn_aa_trnsp_AzlD"/>
</dbReference>
<feature type="transmembrane region" description="Helical" evidence="1">
    <location>
        <begin position="35"/>
        <end position="56"/>
    </location>
</feature>
<proteinExistence type="predicted"/>
<dbReference type="AlphaFoldDB" id="A0A380T2K3"/>
<dbReference type="Proteomes" id="UP000255177">
    <property type="component" value="Unassembled WGS sequence"/>
</dbReference>
<gene>
    <name evidence="2" type="ORF">CCOS864_03201</name>
</gene>
<evidence type="ECO:0000313" key="3">
    <source>
        <dbReference type="Proteomes" id="UP000255177"/>
    </source>
</evidence>
<sequence>MIFALIIGMGLLVFLNRYAFLEPRLPLRLSSNARQFLGFAVPGMLTAICGPIVFLPGHQLDLSLSNPYLIGSLVAVVLVLLTRSTLISMLLSMAFFFVFRWWLNGSP</sequence>
<keyword evidence="1" id="KW-0812">Transmembrane</keyword>
<evidence type="ECO:0000256" key="1">
    <source>
        <dbReference type="SAM" id="Phobius"/>
    </source>
</evidence>
<dbReference type="RefSeq" id="WP_038994745.1">
    <property type="nucleotide sequence ID" value="NZ_CBCSFG010000015.1"/>
</dbReference>
<keyword evidence="3" id="KW-1185">Reference proteome</keyword>
<feature type="transmembrane region" description="Helical" evidence="1">
    <location>
        <begin position="68"/>
        <end position="99"/>
    </location>
</feature>
<name>A0A380T2K3_9PSED</name>
<evidence type="ECO:0000313" key="2">
    <source>
        <dbReference type="EMBL" id="SUQ63748.1"/>
    </source>
</evidence>
<accession>A0A380T2K3</accession>